<feature type="chain" id="PRO_5031593285" evidence="2">
    <location>
        <begin position="30"/>
        <end position="483"/>
    </location>
</feature>
<protein>
    <submittedName>
        <fullName evidence="4">Efflux transporter outer membrane subunit</fullName>
    </submittedName>
</protein>
<evidence type="ECO:0000256" key="3">
    <source>
        <dbReference type="SAM" id="MobiDB-lite"/>
    </source>
</evidence>
<dbReference type="KEGG" id="mfy:HH212_17140"/>
<dbReference type="Pfam" id="PF02321">
    <property type="entry name" value="OEP"/>
    <property type="match status" value="2"/>
</dbReference>
<dbReference type="AlphaFoldDB" id="A0A7Z2ZTR3"/>
<dbReference type="PROSITE" id="PS51257">
    <property type="entry name" value="PROKAR_LIPOPROTEIN"/>
    <property type="match status" value="1"/>
</dbReference>
<organism evidence="4 5">
    <name type="scientific">Massilia forsythiae</name>
    <dbReference type="NCBI Taxonomy" id="2728020"/>
    <lineage>
        <taxon>Bacteria</taxon>
        <taxon>Pseudomonadati</taxon>
        <taxon>Pseudomonadota</taxon>
        <taxon>Betaproteobacteria</taxon>
        <taxon>Burkholderiales</taxon>
        <taxon>Oxalobacteraceae</taxon>
        <taxon>Telluria group</taxon>
        <taxon>Massilia</taxon>
    </lineage>
</organism>
<feature type="signal peptide" evidence="2">
    <location>
        <begin position="1"/>
        <end position="29"/>
    </location>
</feature>
<accession>A0A7Z2ZTR3</accession>
<keyword evidence="2" id="KW-0472">Membrane</keyword>
<dbReference type="InterPro" id="IPR010131">
    <property type="entry name" value="MdtP/NodT-like"/>
</dbReference>
<keyword evidence="2" id="KW-1134">Transmembrane beta strand</keyword>
<dbReference type="Proteomes" id="UP000502415">
    <property type="component" value="Chromosome"/>
</dbReference>
<dbReference type="InterPro" id="IPR003423">
    <property type="entry name" value="OMP_efflux"/>
</dbReference>
<dbReference type="EMBL" id="CP051685">
    <property type="protein sequence ID" value="QJE01540.1"/>
    <property type="molecule type" value="Genomic_DNA"/>
</dbReference>
<proteinExistence type="inferred from homology"/>
<dbReference type="GO" id="GO:0005886">
    <property type="term" value="C:plasma membrane"/>
    <property type="evidence" value="ECO:0007669"/>
    <property type="project" value="UniProtKB-SubCell"/>
</dbReference>
<dbReference type="GO" id="GO:0015562">
    <property type="term" value="F:efflux transmembrane transporter activity"/>
    <property type="evidence" value="ECO:0007669"/>
    <property type="project" value="InterPro"/>
</dbReference>
<dbReference type="Gene3D" id="2.20.200.10">
    <property type="entry name" value="Outer membrane efflux proteins (OEP)"/>
    <property type="match status" value="1"/>
</dbReference>
<dbReference type="Gene3D" id="1.20.1600.10">
    <property type="entry name" value="Outer membrane efflux proteins (OEP)"/>
    <property type="match status" value="1"/>
</dbReference>
<keyword evidence="2" id="KW-0812">Transmembrane</keyword>
<gene>
    <name evidence="4" type="ORF">HH212_17140</name>
</gene>
<dbReference type="NCBIfam" id="TIGR01845">
    <property type="entry name" value="outer_NodT"/>
    <property type="match status" value="1"/>
</dbReference>
<dbReference type="PANTHER" id="PTHR30203:SF33">
    <property type="entry name" value="BLR4455 PROTEIN"/>
    <property type="match status" value="1"/>
</dbReference>
<evidence type="ECO:0000256" key="2">
    <source>
        <dbReference type="RuleBase" id="RU362097"/>
    </source>
</evidence>
<reference evidence="4 5" key="1">
    <citation type="submission" date="2020-04" db="EMBL/GenBank/DDBJ databases">
        <title>Genome sequencing of novel species.</title>
        <authorList>
            <person name="Heo J."/>
            <person name="Kim S.-J."/>
            <person name="Kim J.-S."/>
            <person name="Hong S.-B."/>
            <person name="Kwon S.-W."/>
        </authorList>
    </citation>
    <scope>NUCLEOTIDE SEQUENCE [LARGE SCALE GENOMIC DNA]</scope>
    <source>
        <strain evidence="4 5">GN2-R2</strain>
    </source>
</reference>
<keyword evidence="2" id="KW-0564">Palmitate</keyword>
<evidence type="ECO:0000313" key="4">
    <source>
        <dbReference type="EMBL" id="QJE01540.1"/>
    </source>
</evidence>
<keyword evidence="5" id="KW-1185">Reference proteome</keyword>
<dbReference type="RefSeq" id="WP_170203569.1">
    <property type="nucleotide sequence ID" value="NZ_CP051685.1"/>
</dbReference>
<keyword evidence="2" id="KW-0732">Signal</keyword>
<sequence>MTRHVFTPRRLGKPAASFLLSALACAVLAGCASRAPTAAAPPKVDLPAGWTAAGTSSPQEWPDKDWWQRFGSPELTRLVDEGQAGNLELAGALARVKQAEAGARIAGVALLPAVNFYGGANRAVPIRSGSTSTSADGTLQVSYEVDFWGKNRASAASAQASLEANRFDRQTVALTVTSGIVSTYLQVLSLHDRLAVAREHVANAEHVLTLVEAQKSAGAASSLDLARQRSAVARQRADLPDLAQQEREAQAALAILLGKTPQTFSVGPLGLDTIVLPQVAPGLPSELLVRRPDIRRAEASLAAADADVAVARANLFPSISLTGALGAQSSALMSLLNAPNVLANVGASLVAPIFDGGRLKRERERAIARKQELIDAYRATVLSALAEVDTALGQIRSLDDQQRLKMAELEQARQAYDLSEIRYKSGAEDLMTVLDTQRALSDVQNDMGMLKLKRLQATVSLYKALGGGWDGDPGHPDALPAKT</sequence>
<comment type="subcellular location">
    <subcellularLocation>
        <location evidence="2">Cell membrane</location>
        <topology evidence="2">Lipid-anchor</topology>
    </subcellularLocation>
</comment>
<feature type="region of interest" description="Disordered" evidence="3">
    <location>
        <begin position="38"/>
        <end position="63"/>
    </location>
</feature>
<evidence type="ECO:0000256" key="1">
    <source>
        <dbReference type="ARBA" id="ARBA00007613"/>
    </source>
</evidence>
<dbReference type="SUPFAM" id="SSF56954">
    <property type="entry name" value="Outer membrane efflux proteins (OEP)"/>
    <property type="match status" value="1"/>
</dbReference>
<comment type="similarity">
    <text evidence="1 2">Belongs to the outer membrane factor (OMF) (TC 1.B.17) family.</text>
</comment>
<dbReference type="PANTHER" id="PTHR30203">
    <property type="entry name" value="OUTER MEMBRANE CATION EFFLUX PROTEIN"/>
    <property type="match status" value="1"/>
</dbReference>
<evidence type="ECO:0000313" key="5">
    <source>
        <dbReference type="Proteomes" id="UP000502415"/>
    </source>
</evidence>
<name>A0A7Z2ZTR3_9BURK</name>
<keyword evidence="2" id="KW-0449">Lipoprotein</keyword>